<comment type="caution">
    <text evidence="6">Lacks conserved residue(s) required for the propagation of feature annotation.</text>
</comment>
<dbReference type="PROSITE" id="PS51383">
    <property type="entry name" value="YJEF_C_3"/>
    <property type="match status" value="1"/>
</dbReference>
<name>A0A7J4IWW0_9ARCH</name>
<keyword evidence="2 6" id="KW-0067">ATP-binding</keyword>
<dbReference type="Pfam" id="PF01256">
    <property type="entry name" value="Carb_kinase"/>
    <property type="match status" value="1"/>
</dbReference>
<protein>
    <recommendedName>
        <fullName evidence="6">ADP-dependent (S)-NAD(P)H-hydrate dehydratase</fullName>
        <ecNumber evidence="6">4.2.1.136</ecNumber>
    </recommendedName>
    <alternativeName>
        <fullName evidence="6">ADP-dependent NAD(P)HX dehydratase</fullName>
    </alternativeName>
</protein>
<comment type="cofactor">
    <cofactor evidence="6">
        <name>Mg(2+)</name>
        <dbReference type="ChEBI" id="CHEBI:18420"/>
    </cofactor>
</comment>
<dbReference type="GO" id="GO:0110051">
    <property type="term" value="P:metabolite repair"/>
    <property type="evidence" value="ECO:0007669"/>
    <property type="project" value="TreeGrafter"/>
</dbReference>
<dbReference type="GO" id="GO:0005524">
    <property type="term" value="F:ATP binding"/>
    <property type="evidence" value="ECO:0007669"/>
    <property type="project" value="UniProtKB-KW"/>
</dbReference>
<dbReference type="HAMAP" id="MF_01965">
    <property type="entry name" value="NADHX_dehydratase"/>
    <property type="match status" value="1"/>
</dbReference>
<evidence type="ECO:0000256" key="4">
    <source>
        <dbReference type="ARBA" id="ARBA00023027"/>
    </source>
</evidence>
<dbReference type="PANTHER" id="PTHR12592">
    <property type="entry name" value="ATP-DEPENDENT (S)-NAD(P)H-HYDRATE DEHYDRATASE FAMILY MEMBER"/>
    <property type="match status" value="1"/>
</dbReference>
<evidence type="ECO:0000256" key="3">
    <source>
        <dbReference type="ARBA" id="ARBA00022857"/>
    </source>
</evidence>
<feature type="domain" description="YjeF C-terminal" evidence="7">
    <location>
        <begin position="5"/>
        <end position="278"/>
    </location>
</feature>
<comment type="catalytic activity">
    <reaction evidence="6">
        <text>(6S)-NADPHX + ADP = AMP + phosphate + NADPH + H(+)</text>
        <dbReference type="Rhea" id="RHEA:32235"/>
        <dbReference type="ChEBI" id="CHEBI:15378"/>
        <dbReference type="ChEBI" id="CHEBI:43474"/>
        <dbReference type="ChEBI" id="CHEBI:57783"/>
        <dbReference type="ChEBI" id="CHEBI:64076"/>
        <dbReference type="ChEBI" id="CHEBI:456215"/>
        <dbReference type="ChEBI" id="CHEBI:456216"/>
        <dbReference type="EC" id="4.2.1.136"/>
    </reaction>
</comment>
<feature type="binding site" evidence="6">
    <location>
        <position position="220"/>
    </location>
    <ligand>
        <name>(6S)-NADPHX</name>
        <dbReference type="ChEBI" id="CHEBI:64076"/>
    </ligand>
</feature>
<comment type="subunit">
    <text evidence="6">Homotetramer.</text>
</comment>
<evidence type="ECO:0000256" key="1">
    <source>
        <dbReference type="ARBA" id="ARBA00022741"/>
    </source>
</evidence>
<gene>
    <name evidence="6" type="primary">nnrD</name>
    <name evidence="8" type="ORF">HA237_02765</name>
</gene>
<feature type="binding site" evidence="6">
    <location>
        <position position="157"/>
    </location>
    <ligand>
        <name>(6S)-NADPHX</name>
        <dbReference type="ChEBI" id="CHEBI:64076"/>
    </ligand>
</feature>
<keyword evidence="5 6" id="KW-0456">Lyase</keyword>
<feature type="binding site" evidence="6">
    <location>
        <position position="219"/>
    </location>
    <ligand>
        <name>AMP</name>
        <dbReference type="ChEBI" id="CHEBI:456215"/>
    </ligand>
</feature>
<sequence>MKIVQEKDARKCFHKRRPDSHKGDNGKVLVVGGSNDLVGAPALAALAALSCYRTGVDLVTVIAPEKAGFIINRYSPDLIVRKVKGSSFSETDAKNVLDLSKKADCVLIGPGLGQDKKTANFVKKVVSKCGKPMILDADAIKAMKGKKFSGKVLITPHAVEFQIFSGKNPHKNREKIVKQTAKKHDCVILLKGKIDAISDGRKVKLNKTGNAGMTVGGTGDVLAGICAALVAQKNSLFDSACAAAFINGAVGDILLRKKGYGFTASDFLSEIPEVLKKYWK</sequence>
<keyword evidence="1 6" id="KW-0547">Nucleotide-binding</keyword>
<dbReference type="GO" id="GO:0046496">
    <property type="term" value="P:nicotinamide nucleotide metabolic process"/>
    <property type="evidence" value="ECO:0007669"/>
    <property type="project" value="UniProtKB-UniRule"/>
</dbReference>
<dbReference type="GO" id="GO:0052855">
    <property type="term" value="F:ADP-dependent NAD(P)H-hydrate dehydratase activity"/>
    <property type="evidence" value="ECO:0007669"/>
    <property type="project" value="UniProtKB-UniRule"/>
</dbReference>
<evidence type="ECO:0000256" key="5">
    <source>
        <dbReference type="ARBA" id="ARBA00023239"/>
    </source>
</evidence>
<dbReference type="PANTHER" id="PTHR12592:SF0">
    <property type="entry name" value="ATP-DEPENDENT (S)-NAD(P)H-HYDRATE DEHYDRATASE"/>
    <property type="match status" value="1"/>
</dbReference>
<dbReference type="EC" id="4.2.1.136" evidence="6"/>
<evidence type="ECO:0000313" key="8">
    <source>
        <dbReference type="EMBL" id="HIH08267.1"/>
    </source>
</evidence>
<dbReference type="CDD" id="cd01171">
    <property type="entry name" value="YXKO-related"/>
    <property type="match status" value="1"/>
</dbReference>
<keyword evidence="3 6" id="KW-0521">NADP</keyword>
<dbReference type="Proteomes" id="UP000577419">
    <property type="component" value="Unassembled WGS sequence"/>
</dbReference>
<proteinExistence type="inferred from homology"/>
<evidence type="ECO:0000256" key="2">
    <source>
        <dbReference type="ARBA" id="ARBA00022840"/>
    </source>
</evidence>
<dbReference type="EMBL" id="DUFG01000015">
    <property type="protein sequence ID" value="HIH08267.1"/>
    <property type="molecule type" value="Genomic_DNA"/>
</dbReference>
<dbReference type="SUPFAM" id="SSF53613">
    <property type="entry name" value="Ribokinase-like"/>
    <property type="match status" value="1"/>
</dbReference>
<evidence type="ECO:0000256" key="6">
    <source>
        <dbReference type="HAMAP-Rule" id="MF_01965"/>
    </source>
</evidence>
<dbReference type="InterPro" id="IPR029056">
    <property type="entry name" value="Ribokinase-like"/>
</dbReference>
<feature type="binding site" evidence="6">
    <location>
        <position position="111"/>
    </location>
    <ligand>
        <name>(6S)-NADPHX</name>
        <dbReference type="ChEBI" id="CHEBI:64076"/>
    </ligand>
</feature>
<dbReference type="NCBIfam" id="TIGR00196">
    <property type="entry name" value="yjeF_cterm"/>
    <property type="match status" value="1"/>
</dbReference>
<keyword evidence="4 6" id="KW-0520">NAD</keyword>
<comment type="function">
    <text evidence="6">Catalyzes the dehydration of the S-form of NAD(P)HX at the expense of ADP, which is converted to AMP. Together with NAD(P)HX epimerase, which catalyzes the epimerization of the S- and R-forms, the enzyme allows the repair of both epimers of NAD(P)HX, a damaged form of NAD(P)H that is a result of enzymatic or heat-dependent hydration.</text>
</comment>
<organism evidence="8 9">
    <name type="scientific">Candidatus Iainarchaeum sp</name>
    <dbReference type="NCBI Taxonomy" id="3101447"/>
    <lineage>
        <taxon>Archaea</taxon>
        <taxon>Candidatus Iainarchaeota</taxon>
        <taxon>Candidatus Iainarchaeia</taxon>
        <taxon>Candidatus Iainarchaeales</taxon>
        <taxon>Candidatus Iainarchaeaceae</taxon>
        <taxon>Candidatus Iainarchaeum</taxon>
    </lineage>
</organism>
<comment type="caution">
    <text evidence="8">The sequence shown here is derived from an EMBL/GenBank/DDBJ whole genome shotgun (WGS) entry which is preliminary data.</text>
</comment>
<comment type="catalytic activity">
    <reaction evidence="6">
        <text>(6S)-NADHX + ADP = AMP + phosphate + NADH + H(+)</text>
        <dbReference type="Rhea" id="RHEA:32223"/>
        <dbReference type="ChEBI" id="CHEBI:15378"/>
        <dbReference type="ChEBI" id="CHEBI:43474"/>
        <dbReference type="ChEBI" id="CHEBI:57945"/>
        <dbReference type="ChEBI" id="CHEBI:64074"/>
        <dbReference type="ChEBI" id="CHEBI:456215"/>
        <dbReference type="ChEBI" id="CHEBI:456216"/>
        <dbReference type="EC" id="4.2.1.136"/>
    </reaction>
</comment>
<accession>A0A7J4IWW0</accession>
<comment type="similarity">
    <text evidence="6">Belongs to the NnrD/CARKD family.</text>
</comment>
<dbReference type="Gene3D" id="3.40.1190.20">
    <property type="match status" value="1"/>
</dbReference>
<dbReference type="AlphaFoldDB" id="A0A7J4IWW0"/>
<evidence type="ECO:0000259" key="7">
    <source>
        <dbReference type="PROSITE" id="PS51383"/>
    </source>
</evidence>
<reference evidence="9" key="1">
    <citation type="journal article" date="2020" name="bioRxiv">
        <title>A rank-normalized archaeal taxonomy based on genome phylogeny resolves widespread incomplete and uneven classifications.</title>
        <authorList>
            <person name="Rinke C."/>
            <person name="Chuvochina M."/>
            <person name="Mussig A.J."/>
            <person name="Chaumeil P.-A."/>
            <person name="Waite D.W."/>
            <person name="Whitman W.B."/>
            <person name="Parks D.H."/>
            <person name="Hugenholtz P."/>
        </authorList>
    </citation>
    <scope>NUCLEOTIDE SEQUENCE [LARGE SCALE GENOMIC DNA]</scope>
</reference>
<dbReference type="InterPro" id="IPR000631">
    <property type="entry name" value="CARKD"/>
</dbReference>
<evidence type="ECO:0000313" key="9">
    <source>
        <dbReference type="Proteomes" id="UP000577419"/>
    </source>
</evidence>
<feature type="binding site" evidence="6">
    <location>
        <position position="40"/>
    </location>
    <ligand>
        <name>(6S)-NADPHX</name>
        <dbReference type="ChEBI" id="CHEBI:64076"/>
    </ligand>
</feature>